<sequence length="61" mass="6659">MSHVSYMEKLLDGVEVEWKALGDVLVRTKGTKITAGQMKELHKNGAPLKIFAGGKTIAFVD</sequence>
<protein>
    <submittedName>
        <fullName evidence="1">Type I restriction-modification system, specificity subunit S</fullName>
    </submittedName>
</protein>
<feature type="non-terminal residue" evidence="1">
    <location>
        <position position="61"/>
    </location>
</feature>
<proteinExistence type="predicted"/>
<organism evidence="1">
    <name type="scientific">hydrothermal vent metagenome</name>
    <dbReference type="NCBI Taxonomy" id="652676"/>
    <lineage>
        <taxon>unclassified sequences</taxon>
        <taxon>metagenomes</taxon>
        <taxon>ecological metagenomes</taxon>
    </lineage>
</organism>
<gene>
    <name evidence="1" type="ORF">MNBD_GAMMA04-1309</name>
</gene>
<dbReference type="AlphaFoldDB" id="A0A3B0WQJ0"/>
<dbReference type="EMBL" id="UOFB01000145">
    <property type="protein sequence ID" value="VAW46516.1"/>
    <property type="molecule type" value="Genomic_DNA"/>
</dbReference>
<accession>A0A3B0WQJ0</accession>
<name>A0A3B0WQJ0_9ZZZZ</name>
<evidence type="ECO:0000313" key="1">
    <source>
        <dbReference type="EMBL" id="VAW46516.1"/>
    </source>
</evidence>
<reference evidence="1" key="1">
    <citation type="submission" date="2018-06" db="EMBL/GenBank/DDBJ databases">
        <authorList>
            <person name="Zhirakovskaya E."/>
        </authorList>
    </citation>
    <scope>NUCLEOTIDE SEQUENCE</scope>
</reference>